<evidence type="ECO:0000313" key="3">
    <source>
        <dbReference type="Proteomes" id="UP000222542"/>
    </source>
</evidence>
<accession>A0A2G3AF61</accession>
<dbReference type="EMBL" id="AYRZ02000001">
    <property type="protein sequence ID" value="PHT92818.1"/>
    <property type="molecule type" value="Genomic_DNA"/>
</dbReference>
<name>A0A2G3AF61_CAPAN</name>
<evidence type="ECO:0000313" key="2">
    <source>
        <dbReference type="EMBL" id="PHT92818.1"/>
    </source>
</evidence>
<proteinExistence type="predicted"/>
<dbReference type="STRING" id="4072.A0A2G3AF61"/>
<evidence type="ECO:0000256" key="1">
    <source>
        <dbReference type="SAM" id="MobiDB-lite"/>
    </source>
</evidence>
<organism evidence="2 3">
    <name type="scientific">Capsicum annuum</name>
    <name type="common">Capsicum pepper</name>
    <dbReference type="NCBI Taxonomy" id="4072"/>
    <lineage>
        <taxon>Eukaryota</taxon>
        <taxon>Viridiplantae</taxon>
        <taxon>Streptophyta</taxon>
        <taxon>Embryophyta</taxon>
        <taxon>Tracheophyta</taxon>
        <taxon>Spermatophyta</taxon>
        <taxon>Magnoliopsida</taxon>
        <taxon>eudicotyledons</taxon>
        <taxon>Gunneridae</taxon>
        <taxon>Pentapetalae</taxon>
        <taxon>asterids</taxon>
        <taxon>lamiids</taxon>
        <taxon>Solanales</taxon>
        <taxon>Solanaceae</taxon>
        <taxon>Solanoideae</taxon>
        <taxon>Capsiceae</taxon>
        <taxon>Capsicum</taxon>
    </lineage>
</organism>
<feature type="region of interest" description="Disordered" evidence="1">
    <location>
        <begin position="153"/>
        <end position="173"/>
    </location>
</feature>
<protein>
    <recommendedName>
        <fullName evidence="4">PPM-type phosphatase domain-containing protein</fullName>
    </recommendedName>
</protein>
<evidence type="ECO:0008006" key="4">
    <source>
        <dbReference type="Google" id="ProtNLM"/>
    </source>
</evidence>
<dbReference type="Gramene" id="PHT92818">
    <property type="protein sequence ID" value="PHT92818"/>
    <property type="gene ID" value="T459_00700"/>
</dbReference>
<reference evidence="2 3" key="2">
    <citation type="journal article" date="2017" name="Genome Biol.">
        <title>New reference genome sequences of hot pepper reveal the massive evolution of plant disease-resistance genes by retroduplication.</title>
        <authorList>
            <person name="Kim S."/>
            <person name="Park J."/>
            <person name="Yeom S.I."/>
            <person name="Kim Y.M."/>
            <person name="Seo E."/>
            <person name="Kim K.T."/>
            <person name="Kim M.S."/>
            <person name="Lee J.M."/>
            <person name="Cheong K."/>
            <person name="Shin H.S."/>
            <person name="Kim S.B."/>
            <person name="Han K."/>
            <person name="Lee J."/>
            <person name="Park M."/>
            <person name="Lee H.A."/>
            <person name="Lee H.Y."/>
            <person name="Lee Y."/>
            <person name="Oh S."/>
            <person name="Lee J.H."/>
            <person name="Choi E."/>
            <person name="Choi E."/>
            <person name="Lee S.E."/>
            <person name="Jeon J."/>
            <person name="Kim H."/>
            <person name="Choi G."/>
            <person name="Song H."/>
            <person name="Lee J."/>
            <person name="Lee S.C."/>
            <person name="Kwon J.K."/>
            <person name="Lee H.Y."/>
            <person name="Koo N."/>
            <person name="Hong Y."/>
            <person name="Kim R.W."/>
            <person name="Kang W.H."/>
            <person name="Huh J.H."/>
            <person name="Kang B.C."/>
            <person name="Yang T.J."/>
            <person name="Lee Y.H."/>
            <person name="Bennetzen J.L."/>
            <person name="Choi D."/>
        </authorList>
    </citation>
    <scope>NUCLEOTIDE SEQUENCE [LARGE SCALE GENOMIC DNA]</scope>
    <source>
        <strain evidence="3">cv. CM334</strain>
    </source>
</reference>
<dbReference type="InterPro" id="IPR036457">
    <property type="entry name" value="PPM-type-like_dom_sf"/>
</dbReference>
<comment type="caution">
    <text evidence="2">The sequence shown here is derived from an EMBL/GenBank/DDBJ whole genome shotgun (WGS) entry which is preliminary data.</text>
</comment>
<dbReference type="Gene3D" id="3.60.40.10">
    <property type="entry name" value="PPM-type phosphatase domain"/>
    <property type="match status" value="1"/>
</dbReference>
<dbReference type="SUPFAM" id="SSF81606">
    <property type="entry name" value="PP2C-like"/>
    <property type="match status" value="1"/>
</dbReference>
<gene>
    <name evidence="2" type="ORF">T459_00700</name>
</gene>
<reference evidence="2 3" key="1">
    <citation type="journal article" date="2014" name="Nat. Genet.">
        <title>Genome sequence of the hot pepper provides insights into the evolution of pungency in Capsicum species.</title>
        <authorList>
            <person name="Kim S."/>
            <person name="Park M."/>
            <person name="Yeom S.I."/>
            <person name="Kim Y.M."/>
            <person name="Lee J.M."/>
            <person name="Lee H.A."/>
            <person name="Seo E."/>
            <person name="Choi J."/>
            <person name="Cheong K."/>
            <person name="Kim K.T."/>
            <person name="Jung K."/>
            <person name="Lee G.W."/>
            <person name="Oh S.K."/>
            <person name="Bae C."/>
            <person name="Kim S.B."/>
            <person name="Lee H.Y."/>
            <person name="Kim S.Y."/>
            <person name="Kim M.S."/>
            <person name="Kang B.C."/>
            <person name="Jo Y.D."/>
            <person name="Yang H.B."/>
            <person name="Jeong H.J."/>
            <person name="Kang W.H."/>
            <person name="Kwon J.K."/>
            <person name="Shin C."/>
            <person name="Lim J.Y."/>
            <person name="Park J.H."/>
            <person name="Huh J.H."/>
            <person name="Kim J.S."/>
            <person name="Kim B.D."/>
            <person name="Cohen O."/>
            <person name="Paran I."/>
            <person name="Suh M.C."/>
            <person name="Lee S.B."/>
            <person name="Kim Y.K."/>
            <person name="Shin Y."/>
            <person name="Noh S.J."/>
            <person name="Park J."/>
            <person name="Seo Y.S."/>
            <person name="Kwon S.Y."/>
            <person name="Kim H.A."/>
            <person name="Park J.M."/>
            <person name="Kim H.J."/>
            <person name="Choi S.B."/>
            <person name="Bosland P.W."/>
            <person name="Reeves G."/>
            <person name="Jo S.H."/>
            <person name="Lee B.W."/>
            <person name="Cho H.T."/>
            <person name="Choi H.S."/>
            <person name="Lee M.S."/>
            <person name="Yu Y."/>
            <person name="Do Choi Y."/>
            <person name="Park B.S."/>
            <person name="van Deynze A."/>
            <person name="Ashrafi H."/>
            <person name="Hill T."/>
            <person name="Kim W.T."/>
            <person name="Pai H.S."/>
            <person name="Ahn H.K."/>
            <person name="Yeam I."/>
            <person name="Giovannoni J.J."/>
            <person name="Rose J.K."/>
            <person name="Sorensen I."/>
            <person name="Lee S.J."/>
            <person name="Kim R.W."/>
            <person name="Choi I.Y."/>
            <person name="Choi B.S."/>
            <person name="Lim J.S."/>
            <person name="Lee Y.H."/>
            <person name="Choi D."/>
        </authorList>
    </citation>
    <scope>NUCLEOTIDE SEQUENCE [LARGE SCALE GENOMIC DNA]</scope>
    <source>
        <strain evidence="3">cv. CM334</strain>
    </source>
</reference>
<keyword evidence="3" id="KW-1185">Reference proteome</keyword>
<dbReference type="AlphaFoldDB" id="A0A2G3AF61"/>
<dbReference type="Proteomes" id="UP000222542">
    <property type="component" value="Unassembled WGS sequence"/>
</dbReference>
<sequence length="173" mass="19845">MVAVLMARALFSGRRRRRREGRRTVLPTMEAFSGLLGQIRWFRREKDGDDGVIAAVVGRTERRRRFFFSFRERERVGLIFFYMPPLYSLKCGALEVTELTYLDMTDRVLDRYLEVALMGSCLLVALMRDEDVYVMKVGDNHAIVAKYEPEEVSSSSESKGSCDGELTVGKIRA</sequence>